<evidence type="ECO:0000256" key="14">
    <source>
        <dbReference type="SAM" id="MobiDB-lite"/>
    </source>
</evidence>
<evidence type="ECO:0000256" key="11">
    <source>
        <dbReference type="RuleBase" id="RU000639"/>
    </source>
</evidence>
<evidence type="ECO:0000256" key="9">
    <source>
        <dbReference type="ARBA" id="ARBA00076414"/>
    </source>
</evidence>
<evidence type="ECO:0000256" key="10">
    <source>
        <dbReference type="HAMAP-Rule" id="MF_01151"/>
    </source>
</evidence>
<evidence type="ECO:0000313" key="16">
    <source>
        <dbReference type="EMBL" id="SFH73790.1"/>
    </source>
</evidence>
<comment type="subunit">
    <text evidence="3 10">Homodimer.</text>
</comment>
<comment type="subcellular location">
    <subcellularLocation>
        <location evidence="1 10">Cytoplasm</location>
    </subcellularLocation>
</comment>
<dbReference type="PRINTS" id="PR00773">
    <property type="entry name" value="GRPEPROTEIN"/>
</dbReference>
<feature type="compositionally biased region" description="Low complexity" evidence="14">
    <location>
        <begin position="213"/>
        <end position="240"/>
    </location>
</feature>
<dbReference type="CDD" id="cd00446">
    <property type="entry name" value="GrpE"/>
    <property type="match status" value="1"/>
</dbReference>
<evidence type="ECO:0000256" key="4">
    <source>
        <dbReference type="ARBA" id="ARBA00022490"/>
    </source>
</evidence>
<dbReference type="AlphaFoldDB" id="A0A1I3CGU6"/>
<dbReference type="GO" id="GO:0051087">
    <property type="term" value="F:protein-folding chaperone binding"/>
    <property type="evidence" value="ECO:0007669"/>
    <property type="project" value="InterPro"/>
</dbReference>
<dbReference type="Gene3D" id="3.90.20.20">
    <property type="match status" value="1"/>
</dbReference>
<proteinExistence type="inferred from homology"/>
<dbReference type="GO" id="GO:0051082">
    <property type="term" value="F:unfolded protein binding"/>
    <property type="evidence" value="ECO:0007669"/>
    <property type="project" value="TreeGrafter"/>
</dbReference>
<feature type="compositionally biased region" description="Basic and acidic residues" evidence="14">
    <location>
        <begin position="1"/>
        <end position="30"/>
    </location>
</feature>
<name>A0A1I3CGU6_9ACTN</name>
<organism evidence="16 17">
    <name type="scientific">Actinopolymorpha cephalotaxi</name>
    <dbReference type="NCBI Taxonomy" id="504797"/>
    <lineage>
        <taxon>Bacteria</taxon>
        <taxon>Bacillati</taxon>
        <taxon>Actinomycetota</taxon>
        <taxon>Actinomycetes</taxon>
        <taxon>Propionibacteriales</taxon>
        <taxon>Actinopolymorphaceae</taxon>
        <taxon>Actinopolymorpha</taxon>
    </lineage>
</organism>
<evidence type="ECO:0000256" key="12">
    <source>
        <dbReference type="RuleBase" id="RU004478"/>
    </source>
</evidence>
<evidence type="ECO:0000256" key="6">
    <source>
        <dbReference type="ARBA" id="ARBA00023186"/>
    </source>
</evidence>
<dbReference type="PANTHER" id="PTHR21237">
    <property type="entry name" value="GRPE PROTEIN"/>
    <property type="match status" value="1"/>
</dbReference>
<keyword evidence="18" id="KW-1185">Reference proteome</keyword>
<dbReference type="EMBL" id="JACBZA010000001">
    <property type="protein sequence ID" value="NYH86287.1"/>
    <property type="molecule type" value="Genomic_DNA"/>
</dbReference>
<feature type="compositionally biased region" description="Low complexity" evidence="14">
    <location>
        <begin position="31"/>
        <end position="66"/>
    </location>
</feature>
<dbReference type="Pfam" id="PF01025">
    <property type="entry name" value="GrpE"/>
    <property type="match status" value="1"/>
</dbReference>
<dbReference type="OrthoDB" id="5191115at2"/>
<evidence type="ECO:0000256" key="13">
    <source>
        <dbReference type="SAM" id="Coils"/>
    </source>
</evidence>
<dbReference type="Proteomes" id="UP000533017">
    <property type="component" value="Unassembled WGS sequence"/>
</dbReference>
<dbReference type="HAMAP" id="MF_01151">
    <property type="entry name" value="GrpE"/>
    <property type="match status" value="1"/>
</dbReference>
<keyword evidence="6 10" id="KW-0143">Chaperone</keyword>
<feature type="region of interest" description="Disordered" evidence="14">
    <location>
        <begin position="206"/>
        <end position="246"/>
    </location>
</feature>
<dbReference type="Proteomes" id="UP000199052">
    <property type="component" value="Unassembled WGS sequence"/>
</dbReference>
<keyword evidence="5 10" id="KW-0346">Stress response</keyword>
<sequence>MSQAEEHEGPVVHDRRRIDPRTGQIREEARATAPSPGAGEAAEPDAGATATTGEPGGAEEASAASAAEVEALKLAVAERTNDLKRLQAEYVNYKRRVDRDRQANQEHAVGSVLTELLPVLDDIGRAREHEELSGGFKAVSEALETSLSKLGLVKFGEAGDEFDPRVHDALMHAYSDDVSGPTCSAILQPGYRLGERVLRPARVAVTEPTVGLPPEQAAQSADAEPAAGADEGATAGADDQPPTDNG</sequence>
<dbReference type="InterPro" id="IPR009012">
    <property type="entry name" value="GrpE_head"/>
</dbReference>
<reference evidence="16 17" key="1">
    <citation type="submission" date="2016-10" db="EMBL/GenBank/DDBJ databases">
        <authorList>
            <person name="de Groot N.N."/>
        </authorList>
    </citation>
    <scope>NUCLEOTIDE SEQUENCE [LARGE SCALE GENOMIC DNA]</scope>
    <source>
        <strain evidence="16 17">CPCC 202808</strain>
    </source>
</reference>
<evidence type="ECO:0000313" key="18">
    <source>
        <dbReference type="Proteomes" id="UP000533017"/>
    </source>
</evidence>
<reference evidence="15 18" key="2">
    <citation type="submission" date="2020-07" db="EMBL/GenBank/DDBJ databases">
        <title>Sequencing the genomes of 1000 actinobacteria strains.</title>
        <authorList>
            <person name="Klenk H.-P."/>
        </authorList>
    </citation>
    <scope>NUCLEOTIDE SEQUENCE [LARGE SCALE GENOMIC DNA]</scope>
    <source>
        <strain evidence="15 18">DSM 45117</strain>
    </source>
</reference>
<keyword evidence="4 10" id="KW-0963">Cytoplasm</keyword>
<accession>A0A1I3CGU6</accession>
<dbReference type="PANTHER" id="PTHR21237:SF23">
    <property type="entry name" value="GRPE PROTEIN HOMOLOG, MITOCHONDRIAL"/>
    <property type="match status" value="1"/>
</dbReference>
<dbReference type="PROSITE" id="PS01071">
    <property type="entry name" value="GRPE"/>
    <property type="match status" value="1"/>
</dbReference>
<dbReference type="GO" id="GO:0000774">
    <property type="term" value="F:adenyl-nucleotide exchange factor activity"/>
    <property type="evidence" value="ECO:0007669"/>
    <property type="project" value="InterPro"/>
</dbReference>
<feature type="coiled-coil region" evidence="13">
    <location>
        <begin position="69"/>
        <end position="103"/>
    </location>
</feature>
<evidence type="ECO:0000256" key="8">
    <source>
        <dbReference type="ARBA" id="ARBA00072274"/>
    </source>
</evidence>
<comment type="function">
    <text evidence="7 10 11">Participates actively in the response to hyperosmotic and heat shock by preventing the aggregation of stress-denatured proteins, in association with DnaK and GrpE. It is the nucleotide exchange factor for DnaK and may function as a thermosensor. Unfolded proteins bind initially to DnaJ; upon interaction with the DnaJ-bound protein, DnaK hydrolyzes its bound ATP, resulting in the formation of a stable complex. GrpE releases ADP from DnaK; ATP binding to DnaK triggers the release of the substrate protein, thus completing the reaction cycle. Several rounds of ATP-dependent interactions between DnaJ, DnaK and GrpE are required for fully efficient folding.</text>
</comment>
<dbReference type="Gene3D" id="2.30.22.10">
    <property type="entry name" value="Head domain of nucleotide exchange factor GrpE"/>
    <property type="match status" value="1"/>
</dbReference>
<evidence type="ECO:0000256" key="3">
    <source>
        <dbReference type="ARBA" id="ARBA00011738"/>
    </source>
</evidence>
<evidence type="ECO:0000313" key="15">
    <source>
        <dbReference type="EMBL" id="NYH86287.1"/>
    </source>
</evidence>
<evidence type="ECO:0000256" key="1">
    <source>
        <dbReference type="ARBA" id="ARBA00004496"/>
    </source>
</evidence>
<dbReference type="GO" id="GO:0006457">
    <property type="term" value="P:protein folding"/>
    <property type="evidence" value="ECO:0007669"/>
    <property type="project" value="InterPro"/>
</dbReference>
<evidence type="ECO:0000256" key="2">
    <source>
        <dbReference type="ARBA" id="ARBA00009054"/>
    </source>
</evidence>
<keyword evidence="13" id="KW-0175">Coiled coil</keyword>
<dbReference type="RefSeq" id="WP_092890821.1">
    <property type="nucleotide sequence ID" value="NZ_FOOI01000035.1"/>
</dbReference>
<dbReference type="GO" id="GO:0042803">
    <property type="term" value="F:protein homodimerization activity"/>
    <property type="evidence" value="ECO:0007669"/>
    <property type="project" value="InterPro"/>
</dbReference>
<comment type="similarity">
    <text evidence="2 10 12">Belongs to the GrpE family.</text>
</comment>
<dbReference type="SUPFAM" id="SSF58014">
    <property type="entry name" value="Coiled-coil domain of nucleotide exchange factor GrpE"/>
    <property type="match status" value="1"/>
</dbReference>
<protein>
    <recommendedName>
        <fullName evidence="8 10">Protein GrpE</fullName>
    </recommendedName>
    <alternativeName>
        <fullName evidence="9 10">HSP-70 cofactor</fullName>
    </alternativeName>
</protein>
<evidence type="ECO:0000313" key="17">
    <source>
        <dbReference type="Proteomes" id="UP000199052"/>
    </source>
</evidence>
<evidence type="ECO:0000256" key="5">
    <source>
        <dbReference type="ARBA" id="ARBA00023016"/>
    </source>
</evidence>
<dbReference type="EMBL" id="FOOI01000035">
    <property type="protein sequence ID" value="SFH73790.1"/>
    <property type="molecule type" value="Genomic_DNA"/>
</dbReference>
<dbReference type="SUPFAM" id="SSF51064">
    <property type="entry name" value="Head domain of nucleotide exchange factor GrpE"/>
    <property type="match status" value="1"/>
</dbReference>
<gene>
    <name evidence="10" type="primary">grpE</name>
    <name evidence="15" type="ORF">FHR37_005138</name>
    <name evidence="16" type="ORF">SAMN05421678_1355</name>
</gene>
<dbReference type="FunFam" id="2.30.22.10:FF:000001">
    <property type="entry name" value="Protein GrpE"/>
    <property type="match status" value="1"/>
</dbReference>
<dbReference type="InterPro" id="IPR000740">
    <property type="entry name" value="GrpE"/>
</dbReference>
<dbReference type="GO" id="GO:0005737">
    <property type="term" value="C:cytoplasm"/>
    <property type="evidence" value="ECO:0007669"/>
    <property type="project" value="UniProtKB-SubCell"/>
</dbReference>
<dbReference type="STRING" id="504797.SAMN05421678_1355"/>
<feature type="region of interest" description="Disordered" evidence="14">
    <location>
        <begin position="1"/>
        <end position="66"/>
    </location>
</feature>
<dbReference type="InterPro" id="IPR013805">
    <property type="entry name" value="GrpE_CC"/>
</dbReference>
<evidence type="ECO:0000256" key="7">
    <source>
        <dbReference type="ARBA" id="ARBA00053401"/>
    </source>
</evidence>